<feature type="transmembrane region" description="Helical" evidence="11">
    <location>
        <begin position="537"/>
        <end position="553"/>
    </location>
</feature>
<feature type="region of interest" description="Disordered" evidence="10">
    <location>
        <begin position="796"/>
        <end position="818"/>
    </location>
</feature>
<dbReference type="AlphaFoldDB" id="A0A183FE58"/>
<evidence type="ECO:0000313" key="13">
    <source>
        <dbReference type="EMBL" id="VDO61830.1"/>
    </source>
</evidence>
<dbReference type="WBParaSite" id="HPBE_0000461601-mRNA-1">
    <property type="protein sequence ID" value="HPBE_0000461601-mRNA-1"/>
    <property type="gene ID" value="HPBE_0000461601"/>
</dbReference>
<evidence type="ECO:0000256" key="1">
    <source>
        <dbReference type="ARBA" id="ARBA00004141"/>
    </source>
</evidence>
<evidence type="ECO:0000256" key="7">
    <source>
        <dbReference type="ARBA" id="ARBA00023065"/>
    </source>
</evidence>
<comment type="subcellular location">
    <subcellularLocation>
        <location evidence="1">Membrane</location>
        <topology evidence="1">Multi-pass membrane protein</topology>
    </subcellularLocation>
</comment>
<dbReference type="InterPro" id="IPR005821">
    <property type="entry name" value="Ion_trans_dom"/>
</dbReference>
<keyword evidence="2" id="KW-0813">Transport</keyword>
<feature type="transmembrane region" description="Helical" evidence="11">
    <location>
        <begin position="471"/>
        <end position="492"/>
    </location>
</feature>
<accession>A0A183FE58</accession>
<dbReference type="NCBIfam" id="TIGR00870">
    <property type="entry name" value="trp"/>
    <property type="match status" value="1"/>
</dbReference>
<evidence type="ECO:0000256" key="3">
    <source>
        <dbReference type="ARBA" id="ARBA00022692"/>
    </source>
</evidence>
<dbReference type="PANTHER" id="PTHR10117">
    <property type="entry name" value="TRANSIENT RECEPTOR POTENTIAL CHANNEL"/>
    <property type="match status" value="1"/>
</dbReference>
<reference evidence="15" key="2">
    <citation type="submission" date="2019-09" db="UniProtKB">
        <authorList>
            <consortium name="WormBaseParasite"/>
        </authorList>
    </citation>
    <scope>IDENTIFICATION</scope>
</reference>
<evidence type="ECO:0000313" key="14">
    <source>
        <dbReference type="Proteomes" id="UP000050761"/>
    </source>
</evidence>
<dbReference type="FunFam" id="1.10.287.70:FF:000266">
    <property type="entry name" value="Transient receptor potential cation channel subfamily c member 1"/>
    <property type="match status" value="1"/>
</dbReference>
<dbReference type="InterPro" id="IPR013555">
    <property type="entry name" value="TRP_dom"/>
</dbReference>
<dbReference type="GO" id="GO:0015279">
    <property type="term" value="F:store-operated calcium channel activity"/>
    <property type="evidence" value="ECO:0007669"/>
    <property type="project" value="TreeGrafter"/>
</dbReference>
<evidence type="ECO:0000256" key="9">
    <source>
        <dbReference type="ARBA" id="ARBA00023303"/>
    </source>
</evidence>
<dbReference type="GO" id="GO:0005886">
    <property type="term" value="C:plasma membrane"/>
    <property type="evidence" value="ECO:0007669"/>
    <property type="project" value="TreeGrafter"/>
</dbReference>
<dbReference type="GO" id="GO:0007338">
    <property type="term" value="P:single fertilization"/>
    <property type="evidence" value="ECO:0007669"/>
    <property type="project" value="TreeGrafter"/>
</dbReference>
<feature type="transmembrane region" description="Helical" evidence="11">
    <location>
        <begin position="345"/>
        <end position="368"/>
    </location>
</feature>
<feature type="region of interest" description="Disordered" evidence="10">
    <location>
        <begin position="679"/>
        <end position="698"/>
    </location>
</feature>
<dbReference type="GO" id="GO:0051480">
    <property type="term" value="P:regulation of cytosolic calcium ion concentration"/>
    <property type="evidence" value="ECO:0007669"/>
    <property type="project" value="TreeGrafter"/>
</dbReference>
<gene>
    <name evidence="13" type="ORF">HPBE_LOCUS4617</name>
</gene>
<keyword evidence="5 11" id="KW-1133">Transmembrane helix</keyword>
<dbReference type="Pfam" id="PF08344">
    <property type="entry name" value="TRP_2"/>
    <property type="match status" value="1"/>
</dbReference>
<evidence type="ECO:0000256" key="11">
    <source>
        <dbReference type="SAM" id="Phobius"/>
    </source>
</evidence>
<feature type="transmembrane region" description="Helical" evidence="11">
    <location>
        <begin position="388"/>
        <end position="412"/>
    </location>
</feature>
<proteinExistence type="predicted"/>
<dbReference type="Gene3D" id="1.10.287.70">
    <property type="match status" value="1"/>
</dbReference>
<evidence type="ECO:0000256" key="2">
    <source>
        <dbReference type="ARBA" id="ARBA00022448"/>
    </source>
</evidence>
<evidence type="ECO:0000256" key="10">
    <source>
        <dbReference type="SAM" id="MobiDB-lite"/>
    </source>
</evidence>
<evidence type="ECO:0000256" key="6">
    <source>
        <dbReference type="ARBA" id="ARBA00023043"/>
    </source>
</evidence>
<dbReference type="PRINTS" id="PR01097">
    <property type="entry name" value="TRNSRECEPTRP"/>
</dbReference>
<feature type="compositionally biased region" description="Basic and acidic residues" evidence="10">
    <location>
        <begin position="575"/>
        <end position="589"/>
    </location>
</feature>
<dbReference type="Pfam" id="PF00520">
    <property type="entry name" value="Ion_trans"/>
    <property type="match status" value="1"/>
</dbReference>
<feature type="transmembrane region" description="Helical" evidence="11">
    <location>
        <begin position="302"/>
        <end position="325"/>
    </location>
</feature>
<evidence type="ECO:0000259" key="12">
    <source>
        <dbReference type="SMART" id="SM01420"/>
    </source>
</evidence>
<dbReference type="InterPro" id="IPR002153">
    <property type="entry name" value="TRPC_channel"/>
</dbReference>
<protein>
    <submittedName>
        <fullName evidence="15">Transient-receptor-potential-like protein</fullName>
    </submittedName>
</protein>
<dbReference type="PANTHER" id="PTHR10117:SF80">
    <property type="entry name" value="TRANSIENT-RECEPTOR-POTENTIAL-LIKE PROTEIN"/>
    <property type="match status" value="1"/>
</dbReference>
<evidence type="ECO:0000256" key="4">
    <source>
        <dbReference type="ARBA" id="ARBA00022737"/>
    </source>
</evidence>
<keyword evidence="9" id="KW-0407">Ion channel</keyword>
<keyword evidence="4" id="KW-0677">Repeat</keyword>
<evidence type="ECO:0000256" key="8">
    <source>
        <dbReference type="ARBA" id="ARBA00023136"/>
    </source>
</evidence>
<keyword evidence="6" id="KW-0040">ANK repeat</keyword>
<organism evidence="14 15">
    <name type="scientific">Heligmosomoides polygyrus</name>
    <name type="common">Parasitic roundworm</name>
    <dbReference type="NCBI Taxonomy" id="6339"/>
    <lineage>
        <taxon>Eukaryota</taxon>
        <taxon>Metazoa</taxon>
        <taxon>Ecdysozoa</taxon>
        <taxon>Nematoda</taxon>
        <taxon>Chromadorea</taxon>
        <taxon>Rhabditida</taxon>
        <taxon>Rhabditina</taxon>
        <taxon>Rhabditomorpha</taxon>
        <taxon>Strongyloidea</taxon>
        <taxon>Heligmosomidae</taxon>
        <taxon>Heligmosomoides</taxon>
    </lineage>
</organism>
<keyword evidence="3 11" id="KW-0812">Transmembrane</keyword>
<dbReference type="EMBL" id="UZAH01025338">
    <property type="protein sequence ID" value="VDO61830.1"/>
    <property type="molecule type" value="Genomic_DNA"/>
</dbReference>
<dbReference type="GO" id="GO:0070679">
    <property type="term" value="F:inositol 1,4,5 trisphosphate binding"/>
    <property type="evidence" value="ECO:0007669"/>
    <property type="project" value="TreeGrafter"/>
</dbReference>
<feature type="transmembrane region" description="Helical" evidence="11">
    <location>
        <begin position="182"/>
        <end position="205"/>
    </location>
</feature>
<accession>A0A3P7WLE0</accession>
<keyword evidence="14" id="KW-1185">Reference proteome</keyword>
<dbReference type="SMART" id="SM01420">
    <property type="entry name" value="TRP_2"/>
    <property type="match status" value="1"/>
</dbReference>
<dbReference type="Proteomes" id="UP000050761">
    <property type="component" value="Unassembled WGS sequence"/>
</dbReference>
<feature type="compositionally biased region" description="Polar residues" evidence="10">
    <location>
        <begin position="848"/>
        <end position="874"/>
    </location>
</feature>
<evidence type="ECO:0000256" key="5">
    <source>
        <dbReference type="ARBA" id="ARBA00022989"/>
    </source>
</evidence>
<dbReference type="GO" id="GO:0034703">
    <property type="term" value="C:cation channel complex"/>
    <property type="evidence" value="ECO:0007669"/>
    <property type="project" value="TreeGrafter"/>
</dbReference>
<reference evidence="13 14" key="1">
    <citation type="submission" date="2018-11" db="EMBL/GenBank/DDBJ databases">
        <authorList>
            <consortium name="Pathogen Informatics"/>
        </authorList>
    </citation>
    <scope>NUCLEOTIDE SEQUENCE [LARGE SCALE GENOMIC DNA]</scope>
</reference>
<feature type="transmembrane region" description="Helical" evidence="11">
    <location>
        <begin position="221"/>
        <end position="243"/>
    </location>
</feature>
<feature type="region of interest" description="Disordered" evidence="10">
    <location>
        <begin position="570"/>
        <end position="590"/>
    </location>
</feature>
<feature type="region of interest" description="Disordered" evidence="10">
    <location>
        <begin position="848"/>
        <end position="882"/>
    </location>
</feature>
<feature type="domain" description="Transient receptor ion channel" evidence="12">
    <location>
        <begin position="42"/>
        <end position="90"/>
    </location>
</feature>
<name>A0A183FE58_HELPZ</name>
<keyword evidence="8 11" id="KW-0472">Membrane</keyword>
<dbReference type="OrthoDB" id="2373987at2759"/>
<evidence type="ECO:0000313" key="15">
    <source>
        <dbReference type="WBParaSite" id="HPBE_0000461601-mRNA-1"/>
    </source>
</evidence>
<sequence length="882" mass="101612">MKTVNFSDISPIILAAQLNQFEILQMLLRKDARIERPHRYSCICETCDRERLNDSLQYSLKRINTPDPILSAFKLSWELQHLAVVEHEFKETYLQLAEQCRQFACDLISQCRSSEEVIAVLNKDCNNHDENVDVWASKLSLSRLKLAIKYEQKAFVSHPHCQQLLTSIWYEGFPGRQQRGSAWNIIVCIALIILWPILAVCYILMPKSRIGRIVRSPFMKFLYYSISFGCFLLLLTLATFESYRSEKGERKGGGTTRASDRGPPPTFIESLVVAWVLGMLWSEIKQLWEEGFTKYIHQWWNWLDFIMICLYLCTISVRLSAYWIYSAPDYPYRYSIRTHWDAYEPMLVAEALFAVGNVFSFARIIYLFQTNPYLGPLQISLGCMLVDVAKFCFIFVLIISSFSIGLAQLYWYYDPDTPVCLTPDNCILESNVFSSIADSYLTLLWSLFSITKVEDTDVAENHHLTQSVGRAMFIMYHCTSIIVLLNMLIAMMSHSFQIINDHADLEWKFHRTKLWMAHFDEGSSLSPPFNIIITPKALYYFLFSTVNTIRWLLGKYTYTKSRNRATIRRPGYSRKRNEMEKNPDDDTTKKPLTYADIIQRLVARFIHQTKKDMKMDGVNEDDLLEIKQDISSLRYELRDDRRREIVRSSSHIDAVKRDIMRTMSSTSHVLGGSYRVAPRHRDSVAEEPLTSTDDEDEEEREDCVSLIFTPPANSTLPEIFQDKQPCGESLFLFVCDAIGDDKKEKQRRCSEASGGILRADRERLISGRRGSEKAHLALRKTDTSFSYPINGIMMNPQNPKGVLKSPESPRHSCAPVDDPTSLEAIQNLRKELNQKLDLLIGSLSVRQQLSDGRNTTSDVNSNLTPSPKRNSKVNFTDEAEIS</sequence>
<keyword evidence="7" id="KW-0406">Ion transport</keyword>